<feature type="region of interest" description="Disordered" evidence="2">
    <location>
        <begin position="124"/>
        <end position="148"/>
    </location>
</feature>
<keyword evidence="4" id="KW-1185">Reference proteome</keyword>
<dbReference type="Gene3D" id="3.40.30.10">
    <property type="entry name" value="Glutaredoxin"/>
    <property type="match status" value="1"/>
</dbReference>
<dbReference type="InParanoid" id="K5WPH6"/>
<dbReference type="GeneID" id="18910668"/>
<dbReference type="PANTHER" id="PTHR12232:SF0">
    <property type="entry name" value="THIOREDOXIN DOMAIN-CONTAINING PROTEIN"/>
    <property type="match status" value="1"/>
</dbReference>
<reference evidence="3 4" key="1">
    <citation type="journal article" date="2012" name="BMC Genomics">
        <title>Comparative genomics of the white-rot fungi, Phanerochaete carnosa and P. chrysosporium, to elucidate the genetic basis of the distinct wood types they colonize.</title>
        <authorList>
            <person name="Suzuki H."/>
            <person name="MacDonald J."/>
            <person name="Syed K."/>
            <person name="Salamov A."/>
            <person name="Hori C."/>
            <person name="Aerts A."/>
            <person name="Henrissat B."/>
            <person name="Wiebenga A."/>
            <person name="vanKuyk P.A."/>
            <person name="Barry K."/>
            <person name="Lindquist E."/>
            <person name="LaButti K."/>
            <person name="Lapidus A."/>
            <person name="Lucas S."/>
            <person name="Coutinho P."/>
            <person name="Gong Y."/>
            <person name="Samejima M."/>
            <person name="Mahadevan R."/>
            <person name="Abou-Zaid M."/>
            <person name="de Vries R.P."/>
            <person name="Igarashi K."/>
            <person name="Yadav J.S."/>
            <person name="Grigoriev I.V."/>
            <person name="Master E.R."/>
        </authorList>
    </citation>
    <scope>NUCLEOTIDE SEQUENCE [LARGE SCALE GENOMIC DNA]</scope>
    <source>
        <strain evidence="3 4">HHB-10118-sp</strain>
    </source>
</reference>
<dbReference type="OrthoDB" id="2800062at2759"/>
<dbReference type="KEGG" id="pco:PHACADRAFT_190285"/>
<dbReference type="PROSITE" id="PS51354">
    <property type="entry name" value="GLUTAREDOXIN_2"/>
    <property type="match status" value="1"/>
</dbReference>
<dbReference type="SUPFAM" id="SSF52833">
    <property type="entry name" value="Thioredoxin-like"/>
    <property type="match status" value="1"/>
</dbReference>
<dbReference type="Pfam" id="PF04908">
    <property type="entry name" value="SH3BGR"/>
    <property type="match status" value="1"/>
</dbReference>
<dbReference type="InterPro" id="IPR006993">
    <property type="entry name" value="Glut_rich_SH3-bd"/>
</dbReference>
<dbReference type="PANTHER" id="PTHR12232">
    <property type="entry name" value="SH3 DOMAIN-BINDING GLUTAMIC ACID-RICH-LIKE PROTEIN"/>
    <property type="match status" value="1"/>
</dbReference>
<evidence type="ECO:0000256" key="2">
    <source>
        <dbReference type="SAM" id="MobiDB-lite"/>
    </source>
</evidence>
<dbReference type="InterPro" id="IPR036249">
    <property type="entry name" value="Thioredoxin-like_sf"/>
</dbReference>
<accession>K5WPH6</accession>
<evidence type="ECO:0000256" key="1">
    <source>
        <dbReference type="ARBA" id="ARBA00007764"/>
    </source>
</evidence>
<name>K5WPH6_PHACS</name>
<dbReference type="Proteomes" id="UP000008370">
    <property type="component" value="Unassembled WGS sequence"/>
</dbReference>
<dbReference type="GO" id="GO:0005737">
    <property type="term" value="C:cytoplasm"/>
    <property type="evidence" value="ECO:0007669"/>
    <property type="project" value="TreeGrafter"/>
</dbReference>
<evidence type="ECO:0000313" key="4">
    <source>
        <dbReference type="Proteomes" id="UP000008370"/>
    </source>
</evidence>
<protein>
    <submittedName>
        <fullName evidence="3">Uncharacterized protein</fullName>
    </submittedName>
</protein>
<feature type="compositionally biased region" description="Low complexity" evidence="2">
    <location>
        <begin position="131"/>
        <end position="142"/>
    </location>
</feature>
<organism evidence="3 4">
    <name type="scientific">Phanerochaete carnosa (strain HHB-10118-sp)</name>
    <name type="common">White-rot fungus</name>
    <name type="synonym">Peniophora carnosa</name>
    <dbReference type="NCBI Taxonomy" id="650164"/>
    <lineage>
        <taxon>Eukaryota</taxon>
        <taxon>Fungi</taxon>
        <taxon>Dikarya</taxon>
        <taxon>Basidiomycota</taxon>
        <taxon>Agaricomycotina</taxon>
        <taxon>Agaricomycetes</taxon>
        <taxon>Polyporales</taxon>
        <taxon>Phanerochaetaceae</taxon>
        <taxon>Phanerochaete</taxon>
    </lineage>
</organism>
<evidence type="ECO:0000313" key="3">
    <source>
        <dbReference type="EMBL" id="EKM61144.1"/>
    </source>
</evidence>
<gene>
    <name evidence="3" type="ORF">PHACADRAFT_190285</name>
</gene>
<dbReference type="HOGENOM" id="CLU_1503975_0_0_1"/>
<dbReference type="AlphaFoldDB" id="K5WPH6"/>
<sequence>MTPPPIQVFLTTIASQVELRRRQEYLLRVLQVKKISFTSYDLASDEDAKRLWKRKAPLDKQQLPGILVGGEFVGTFTEFEDAIEFNELDIFLRRNEDYKPFADEPPVQPQQPIGVPGAYSPLQMFPKHAPSRSPSPSPQAASRAERSPDALPAADLYDGCGDILLHFIRYPCILRSARC</sequence>
<proteinExistence type="inferred from homology"/>
<comment type="similarity">
    <text evidence="1">Belongs to the SH3BGR family.</text>
</comment>
<dbReference type="EMBL" id="JH930468">
    <property type="protein sequence ID" value="EKM61144.1"/>
    <property type="molecule type" value="Genomic_DNA"/>
</dbReference>
<dbReference type="InterPro" id="IPR051033">
    <property type="entry name" value="SH3BGR"/>
</dbReference>
<dbReference type="RefSeq" id="XP_007390576.1">
    <property type="nucleotide sequence ID" value="XM_007390514.1"/>
</dbReference>